<organism evidence="2 3">
    <name type="scientific">Liparis tanakae</name>
    <name type="common">Tanaka's snailfish</name>
    <dbReference type="NCBI Taxonomy" id="230148"/>
    <lineage>
        <taxon>Eukaryota</taxon>
        <taxon>Metazoa</taxon>
        <taxon>Chordata</taxon>
        <taxon>Craniata</taxon>
        <taxon>Vertebrata</taxon>
        <taxon>Euteleostomi</taxon>
        <taxon>Actinopterygii</taxon>
        <taxon>Neopterygii</taxon>
        <taxon>Teleostei</taxon>
        <taxon>Neoteleostei</taxon>
        <taxon>Acanthomorphata</taxon>
        <taxon>Eupercaria</taxon>
        <taxon>Perciformes</taxon>
        <taxon>Cottioidei</taxon>
        <taxon>Cottales</taxon>
        <taxon>Liparidae</taxon>
        <taxon>Liparis</taxon>
    </lineage>
</organism>
<name>A0A4Z2I327_9TELE</name>
<proteinExistence type="predicted"/>
<sequence length="181" mass="19888">MANQYGMALSLWYGKHRRAVRNQGLVLQQGLDLDLDLDLEPEPPEPGQGSPEPEPEPEPGQGSPEPEPEPEPAVGLLDCPEICFSKLLVIHCSSESEKPSQNYNNDLEDTGRGRWRWGFGPGGIGRRIRRSGPPAEQKVLDGQCLTLPRGPIKSSTTRLSAGVKLQVSSSHTRRQTRLNCC</sequence>
<dbReference type="Proteomes" id="UP000314294">
    <property type="component" value="Unassembled WGS sequence"/>
</dbReference>
<feature type="region of interest" description="Disordered" evidence="1">
    <location>
        <begin position="32"/>
        <end position="75"/>
    </location>
</feature>
<dbReference type="AlphaFoldDB" id="A0A4Z2I327"/>
<evidence type="ECO:0000313" key="3">
    <source>
        <dbReference type="Proteomes" id="UP000314294"/>
    </source>
</evidence>
<evidence type="ECO:0000313" key="2">
    <source>
        <dbReference type="EMBL" id="TNN72230.1"/>
    </source>
</evidence>
<accession>A0A4Z2I327</accession>
<comment type="caution">
    <text evidence="2">The sequence shown here is derived from an EMBL/GenBank/DDBJ whole genome shotgun (WGS) entry which is preliminary data.</text>
</comment>
<keyword evidence="3" id="KW-1185">Reference proteome</keyword>
<feature type="compositionally biased region" description="Acidic residues" evidence="1">
    <location>
        <begin position="33"/>
        <end position="43"/>
    </location>
</feature>
<dbReference type="EMBL" id="SRLO01000140">
    <property type="protein sequence ID" value="TNN72230.1"/>
    <property type="molecule type" value="Genomic_DNA"/>
</dbReference>
<reference evidence="2 3" key="1">
    <citation type="submission" date="2019-03" db="EMBL/GenBank/DDBJ databases">
        <title>First draft genome of Liparis tanakae, snailfish: a comprehensive survey of snailfish specific genes.</title>
        <authorList>
            <person name="Kim W."/>
            <person name="Song I."/>
            <person name="Jeong J.-H."/>
            <person name="Kim D."/>
            <person name="Kim S."/>
            <person name="Ryu S."/>
            <person name="Song J.Y."/>
            <person name="Lee S.K."/>
        </authorList>
    </citation>
    <scope>NUCLEOTIDE SEQUENCE [LARGE SCALE GENOMIC DNA]</scope>
    <source>
        <tissue evidence="2">Muscle</tissue>
    </source>
</reference>
<gene>
    <name evidence="2" type="ORF">EYF80_017514</name>
</gene>
<evidence type="ECO:0000256" key="1">
    <source>
        <dbReference type="SAM" id="MobiDB-lite"/>
    </source>
</evidence>
<protein>
    <submittedName>
        <fullName evidence="2">Uncharacterized protein</fullName>
    </submittedName>
</protein>